<evidence type="ECO:0000256" key="3">
    <source>
        <dbReference type="ARBA" id="ARBA00022723"/>
    </source>
</evidence>
<dbReference type="InterPro" id="IPR023404">
    <property type="entry name" value="rSAM_horseshoe"/>
</dbReference>
<dbReference type="InterPro" id="IPR051198">
    <property type="entry name" value="BchE-like"/>
</dbReference>
<dbReference type="AlphaFoldDB" id="A0A9Y1FLA3"/>
<evidence type="ECO:0000256" key="1">
    <source>
        <dbReference type="ARBA" id="ARBA00001966"/>
    </source>
</evidence>
<organism evidence="7">
    <name type="scientific">Candidatus Heimdallarchaeum aukensis</name>
    <dbReference type="NCBI Taxonomy" id="2876573"/>
    <lineage>
        <taxon>Archaea</taxon>
        <taxon>Promethearchaeati</taxon>
        <taxon>Candidatus Heimdallarchaeota</taxon>
        <taxon>Candidatus Heimdallarchaeia (ex Rinke et al. 2021) (nom. nud.)</taxon>
        <taxon>Candidatus Heimdallarchaeales</taxon>
        <taxon>Candidatus Heimdallarchaeaceae</taxon>
        <taxon>Candidatus Heimdallarchaeum</taxon>
    </lineage>
</organism>
<dbReference type="InterPro" id="IPR058240">
    <property type="entry name" value="rSAM_sf"/>
</dbReference>
<name>A0A9Y1FLA3_9ARCH</name>
<dbReference type="PANTHER" id="PTHR43409:SF17">
    <property type="entry name" value="METHYLTHIOTRANSFERASE MJ0865-RELATED"/>
    <property type="match status" value="1"/>
</dbReference>
<evidence type="ECO:0000256" key="4">
    <source>
        <dbReference type="ARBA" id="ARBA00023004"/>
    </source>
</evidence>
<evidence type="ECO:0000313" key="7">
    <source>
        <dbReference type="EMBL" id="UJG40796.1"/>
    </source>
</evidence>
<dbReference type="Pfam" id="PF04055">
    <property type="entry name" value="Radical_SAM"/>
    <property type="match status" value="1"/>
</dbReference>
<dbReference type="PANTHER" id="PTHR43409">
    <property type="entry name" value="ANAEROBIC MAGNESIUM-PROTOPORPHYRIN IX MONOMETHYL ESTER CYCLASE-RELATED"/>
    <property type="match status" value="1"/>
</dbReference>
<keyword evidence="3" id="KW-0479">Metal-binding</keyword>
<accession>A0A9Y1FLA3</accession>
<keyword evidence="4" id="KW-0408">Iron</keyword>
<feature type="domain" description="Radical SAM core" evidence="6">
    <location>
        <begin position="214"/>
        <end position="463"/>
    </location>
</feature>
<keyword evidence="2" id="KW-0949">S-adenosyl-L-methionine</keyword>
<comment type="cofactor">
    <cofactor evidence="1">
        <name>[4Fe-4S] cluster</name>
        <dbReference type="ChEBI" id="CHEBI:49883"/>
    </cofactor>
</comment>
<gene>
    <name evidence="7" type="ORF">K9W45_13285</name>
</gene>
<sequence length="534" mass="60208">MKILIVDALASNDGKRKFTRDVIGVGPRLLAGICEYKNIYSKVIRAENLLSRNHNYDLTSFDAFLISGMSVDEIAVIEIVRMLKTEVMLPKIFVGGPVTSDVDFVSQLKVTAAVQGQGELFLDKLIENKFEILSFIENNREQFEIEKIGKTYLIKEKKAKGYYIFNYNPSTKVITDYEEYWFARVYVETVRGCSNFIRGELVQDKGLCPDCGFCTDSVEREVELIDCPANIPPGCGFCSVPTTFGAPISRPHELIVKEIRELFDLGVNRIVLSAPGFLDYMRGKDGQVVSPSYPEPNIQAIEQLLSELAEIRDEKPNRSIIIENVKPTLINKQVAEILGKYLPGTPISIGCETFDEELSRKLGRPSSPERAMKAAKLLTEAGLKPQIYLIHSLPGETVSALEKTTDVIRKRLWNVADKVTVYKYLALPNSPFTKMNVSSPPERYLLHKKREELKQTIISFNKEKKKELIGKTETVIIAEKDFKRKNTYIGYFINAGPAVSIEFESDILKRVARVKITDALSDKLVKAEVVELLQ</sequence>
<evidence type="ECO:0000256" key="2">
    <source>
        <dbReference type="ARBA" id="ARBA00022691"/>
    </source>
</evidence>
<protein>
    <submittedName>
        <fullName evidence="7">Radical SAM protein</fullName>
    </submittedName>
</protein>
<keyword evidence="5" id="KW-0411">Iron-sulfur</keyword>
<dbReference type="InterPro" id="IPR006638">
    <property type="entry name" value="Elp3/MiaA/NifB-like_rSAM"/>
</dbReference>
<dbReference type="Proteomes" id="UP001201020">
    <property type="component" value="Chromosome"/>
</dbReference>
<dbReference type="GO" id="GO:0003824">
    <property type="term" value="F:catalytic activity"/>
    <property type="evidence" value="ECO:0007669"/>
    <property type="project" value="InterPro"/>
</dbReference>
<dbReference type="GO" id="GO:0051536">
    <property type="term" value="F:iron-sulfur cluster binding"/>
    <property type="evidence" value="ECO:0007669"/>
    <property type="project" value="UniProtKB-KW"/>
</dbReference>
<reference evidence="7" key="1">
    <citation type="journal article" date="2022" name="Nat. Microbiol.">
        <title>Unique mobile elements and scalable gene flow at the prokaryote-eukaryote boundary revealed by circularized Asgard archaea genomes.</title>
        <authorList>
            <person name="Wu F."/>
            <person name="Speth D.R."/>
            <person name="Philosof A."/>
            <person name="Cremiere A."/>
            <person name="Narayanan A."/>
            <person name="Barco R.A."/>
            <person name="Connon S.A."/>
            <person name="Amend J.P."/>
            <person name="Antoshechkin I.A."/>
            <person name="Orphan V.J."/>
        </authorList>
    </citation>
    <scope>NUCLEOTIDE SEQUENCE</scope>
    <source>
        <strain evidence="7">PM71</strain>
    </source>
</reference>
<dbReference type="Gene3D" id="3.80.30.20">
    <property type="entry name" value="tm_1862 like domain"/>
    <property type="match status" value="1"/>
</dbReference>
<dbReference type="CDD" id="cd01335">
    <property type="entry name" value="Radical_SAM"/>
    <property type="match status" value="1"/>
</dbReference>
<dbReference type="GO" id="GO:0046872">
    <property type="term" value="F:metal ion binding"/>
    <property type="evidence" value="ECO:0007669"/>
    <property type="project" value="UniProtKB-KW"/>
</dbReference>
<dbReference type="EMBL" id="CP084166">
    <property type="protein sequence ID" value="UJG40796.1"/>
    <property type="molecule type" value="Genomic_DNA"/>
</dbReference>
<dbReference type="SUPFAM" id="SSF102114">
    <property type="entry name" value="Radical SAM enzymes"/>
    <property type="match status" value="1"/>
</dbReference>
<dbReference type="PROSITE" id="PS51918">
    <property type="entry name" value="RADICAL_SAM"/>
    <property type="match status" value="1"/>
</dbReference>
<evidence type="ECO:0000259" key="6">
    <source>
        <dbReference type="PROSITE" id="PS51918"/>
    </source>
</evidence>
<dbReference type="SMART" id="SM00729">
    <property type="entry name" value="Elp3"/>
    <property type="match status" value="1"/>
</dbReference>
<evidence type="ECO:0000256" key="5">
    <source>
        <dbReference type="ARBA" id="ARBA00023014"/>
    </source>
</evidence>
<dbReference type="InterPro" id="IPR007197">
    <property type="entry name" value="rSAM"/>
</dbReference>
<proteinExistence type="predicted"/>